<comment type="caution">
    <text evidence="1">The sequence shown here is derived from an EMBL/GenBank/DDBJ whole genome shotgun (WGS) entry which is preliminary data.</text>
</comment>
<dbReference type="EMBL" id="BPLR01020694">
    <property type="protein sequence ID" value="GIX81645.1"/>
    <property type="molecule type" value="Genomic_DNA"/>
</dbReference>
<dbReference type="Proteomes" id="UP001054945">
    <property type="component" value="Unassembled WGS sequence"/>
</dbReference>
<keyword evidence="2" id="KW-1185">Reference proteome</keyword>
<proteinExistence type="predicted"/>
<protein>
    <submittedName>
        <fullName evidence="1">Uncharacterized protein</fullName>
    </submittedName>
</protein>
<evidence type="ECO:0000313" key="1">
    <source>
        <dbReference type="EMBL" id="GIX81645.1"/>
    </source>
</evidence>
<reference evidence="1 2" key="1">
    <citation type="submission" date="2021-06" db="EMBL/GenBank/DDBJ databases">
        <title>Caerostris extrusa draft genome.</title>
        <authorList>
            <person name="Kono N."/>
            <person name="Arakawa K."/>
        </authorList>
    </citation>
    <scope>NUCLEOTIDE SEQUENCE [LARGE SCALE GENOMIC DNA]</scope>
</reference>
<name>A0AAV4NBF0_CAEEX</name>
<dbReference type="AlphaFoldDB" id="A0AAV4NBF0"/>
<organism evidence="1 2">
    <name type="scientific">Caerostris extrusa</name>
    <name type="common">Bark spider</name>
    <name type="synonym">Caerostris bankana</name>
    <dbReference type="NCBI Taxonomy" id="172846"/>
    <lineage>
        <taxon>Eukaryota</taxon>
        <taxon>Metazoa</taxon>
        <taxon>Ecdysozoa</taxon>
        <taxon>Arthropoda</taxon>
        <taxon>Chelicerata</taxon>
        <taxon>Arachnida</taxon>
        <taxon>Araneae</taxon>
        <taxon>Araneomorphae</taxon>
        <taxon>Entelegynae</taxon>
        <taxon>Araneoidea</taxon>
        <taxon>Araneidae</taxon>
        <taxon>Caerostris</taxon>
    </lineage>
</organism>
<gene>
    <name evidence="1" type="ORF">CEXT_55651</name>
</gene>
<sequence length="142" mass="15728">MPSVALRENGQVVWPDQRGCIEKEQLAGAAGRKGISRRVKWYGNAAGIARNLINEVGAVDGRGPKQNPKIFIQQRRKNPAKGQQANSHCVYPASYGQPPCHPGHCWDSTRRSVMRPEQLDTVIRPSPWNGSYNLISKLKSGQ</sequence>
<evidence type="ECO:0000313" key="2">
    <source>
        <dbReference type="Proteomes" id="UP001054945"/>
    </source>
</evidence>
<accession>A0AAV4NBF0</accession>